<proteinExistence type="predicted"/>
<dbReference type="SUPFAM" id="SSF57701">
    <property type="entry name" value="Zn2/Cys6 DNA-binding domain"/>
    <property type="match status" value="1"/>
</dbReference>
<dbReference type="InterPro" id="IPR036864">
    <property type="entry name" value="Zn2-C6_fun-type_DNA-bd_sf"/>
</dbReference>
<dbReference type="EMBL" id="FN649751">
    <property type="protein sequence ID" value="CBN75109.1"/>
    <property type="molecule type" value="Genomic_DNA"/>
</dbReference>
<keyword evidence="4" id="KW-1185">Reference proteome</keyword>
<dbReference type="PROSITE" id="PS00463">
    <property type="entry name" value="ZN2_CY6_FUNGAL_1"/>
    <property type="match status" value="1"/>
</dbReference>
<dbReference type="InterPro" id="IPR001138">
    <property type="entry name" value="Zn2Cys6_DnaBD"/>
</dbReference>
<sequence>MPMSKKKCPTLVVDDAAPPSQGKEDEGVYAVNQGNNRGELRSSCDRCWVKKRRCPGGQPCLRCRRGSHSCSYSAKRKLGRPPALASPINAGAVRRAGDNGVSSISSSSSSRQTQQQQQQQQQQHGNVKREQRQQHGPVTEKHCSEIVGPSFSSSSATGLGGLQESSFLECFLKHCSPMCAVADERSVRQGLVHAFVSRWTTTASASEASPIDKLEVMRGSAVECTLFSAMAIGGLMLGCPTVTVARHLAAARQCLGRFRSGLCEQSAVAALILYGLANALLPPCDGDGQREYRSSMDDAQEMFGSLEPQDPFVNAFMTYRGTCDNLVAFMPDSLYSVNPVNISGRRGGVTAPAHASTSGGADGGEGGGDQVWKTPGGAMTAGAKQGADAMRVSSAKPAHPAYVVADSMTLVLRFVCMEGDVRTGWANVHDLISSELNRLFKEQAGALVLTTLAGNLIAAKSRIGTSEGMLPVAEIVLAMFCKCPGLLRKSFDALRALVVAATEQAMVTFDEFGVGVAICSTDQGRGGSGNDSLPVAAAMGLSSGAVGLGVTVEASAAAPPRRRRPLSPRHGGTSGTPKFMAAAAAAAPVPSYGGGVASSDSRPGWEQFGAGGGSGSGSGGGGGGGSRWTRRRDGELFDDSTPREPWTLASGTAGGRSQAGGGGRRDKSDGGNVYGYPPLAPGPHHPYVQGRLPVSSPAAGGWAGSARASRTEATAEQQHGFLDASSSCAPVGVDQKMLQSVLPPSAASASAAAASAGGNGGRDFVKEPPQQSLWKQEGCPRGSESDEAMAIRIGGGSGSGSGGGGGGGGGEPQHYHQLQLDEAVNVGIGGGDSWGAAVRGDDAGGGGRVVGDGTDRNRHVGGGGGRGGGGSGDGGGGEAGGAVCADLVGMLLDD</sequence>
<feature type="compositionally biased region" description="Basic and acidic residues" evidence="1">
    <location>
        <begin position="127"/>
        <end position="141"/>
    </location>
</feature>
<feature type="region of interest" description="Disordered" evidence="1">
    <location>
        <begin position="837"/>
        <end position="879"/>
    </location>
</feature>
<dbReference type="GO" id="GO:0000981">
    <property type="term" value="F:DNA-binding transcription factor activity, RNA polymerase II-specific"/>
    <property type="evidence" value="ECO:0007669"/>
    <property type="project" value="InterPro"/>
</dbReference>
<dbReference type="EMBL" id="FN648927">
    <property type="protein sequence ID" value="CBN75109.1"/>
    <property type="molecule type" value="Genomic_DNA"/>
</dbReference>
<dbReference type="OrthoDB" id="4151048at2759"/>
<evidence type="ECO:0000259" key="2">
    <source>
        <dbReference type="PROSITE" id="PS50048"/>
    </source>
</evidence>
<feature type="region of interest" description="Disordered" evidence="1">
    <location>
        <begin position="348"/>
        <end position="372"/>
    </location>
</feature>
<dbReference type="SMART" id="SM00066">
    <property type="entry name" value="GAL4"/>
    <property type="match status" value="1"/>
</dbReference>
<dbReference type="AlphaFoldDB" id="D8LS52"/>
<feature type="compositionally biased region" description="Gly residues" evidence="1">
    <location>
        <begin position="652"/>
        <end position="662"/>
    </location>
</feature>
<feature type="region of interest" description="Disordered" evidence="1">
    <location>
        <begin position="554"/>
        <end position="577"/>
    </location>
</feature>
<feature type="region of interest" description="Disordered" evidence="1">
    <location>
        <begin position="590"/>
        <end position="718"/>
    </location>
</feature>
<dbReference type="PROSITE" id="PS50048">
    <property type="entry name" value="ZN2_CY6_FUNGAL_2"/>
    <property type="match status" value="1"/>
</dbReference>
<dbReference type="Gene3D" id="4.10.240.10">
    <property type="entry name" value="Zn(2)-C6 fungal-type DNA-binding domain"/>
    <property type="match status" value="1"/>
</dbReference>
<dbReference type="GO" id="GO:0008270">
    <property type="term" value="F:zinc ion binding"/>
    <property type="evidence" value="ECO:0007669"/>
    <property type="project" value="InterPro"/>
</dbReference>
<feature type="region of interest" description="Disordered" evidence="1">
    <location>
        <begin position="752"/>
        <end position="814"/>
    </location>
</feature>
<name>D8LS52_ECTSI</name>
<feature type="region of interest" description="Disordered" evidence="1">
    <location>
        <begin position="1"/>
        <end position="40"/>
    </location>
</feature>
<dbReference type="InParanoid" id="D8LS52"/>
<evidence type="ECO:0000313" key="3">
    <source>
        <dbReference type="EMBL" id="CBN75109.1"/>
    </source>
</evidence>
<reference evidence="3 4" key="1">
    <citation type="journal article" date="2010" name="Nature">
        <title>The Ectocarpus genome and the independent evolution of multicellularity in brown algae.</title>
        <authorList>
            <person name="Cock J.M."/>
            <person name="Sterck L."/>
            <person name="Rouze P."/>
            <person name="Scornet D."/>
            <person name="Allen A.E."/>
            <person name="Amoutzias G."/>
            <person name="Anthouard V."/>
            <person name="Artiguenave F."/>
            <person name="Aury J.M."/>
            <person name="Badger J.H."/>
            <person name="Beszteri B."/>
            <person name="Billiau K."/>
            <person name="Bonnet E."/>
            <person name="Bothwell J.H."/>
            <person name="Bowler C."/>
            <person name="Boyen C."/>
            <person name="Brownlee C."/>
            <person name="Carrano C.J."/>
            <person name="Charrier B."/>
            <person name="Cho G.Y."/>
            <person name="Coelho S.M."/>
            <person name="Collen J."/>
            <person name="Corre E."/>
            <person name="Da Silva C."/>
            <person name="Delage L."/>
            <person name="Delaroque N."/>
            <person name="Dittami S.M."/>
            <person name="Doulbeau S."/>
            <person name="Elias M."/>
            <person name="Farnham G."/>
            <person name="Gachon C.M."/>
            <person name="Gschloessl B."/>
            <person name="Heesch S."/>
            <person name="Jabbari K."/>
            <person name="Jubin C."/>
            <person name="Kawai H."/>
            <person name="Kimura K."/>
            <person name="Kloareg B."/>
            <person name="Kupper F.C."/>
            <person name="Lang D."/>
            <person name="Le Bail A."/>
            <person name="Leblanc C."/>
            <person name="Lerouge P."/>
            <person name="Lohr M."/>
            <person name="Lopez P.J."/>
            <person name="Martens C."/>
            <person name="Maumus F."/>
            <person name="Michel G."/>
            <person name="Miranda-Saavedra D."/>
            <person name="Morales J."/>
            <person name="Moreau H."/>
            <person name="Motomura T."/>
            <person name="Nagasato C."/>
            <person name="Napoli C.A."/>
            <person name="Nelson D.R."/>
            <person name="Nyvall-Collen P."/>
            <person name="Peters A.F."/>
            <person name="Pommier C."/>
            <person name="Potin P."/>
            <person name="Poulain J."/>
            <person name="Quesneville H."/>
            <person name="Read B."/>
            <person name="Rensing S.A."/>
            <person name="Ritter A."/>
            <person name="Rousvoal S."/>
            <person name="Samanta M."/>
            <person name="Samson G."/>
            <person name="Schroeder D.C."/>
            <person name="Segurens B."/>
            <person name="Strittmatter M."/>
            <person name="Tonon T."/>
            <person name="Tregear J.W."/>
            <person name="Valentin K."/>
            <person name="von Dassow P."/>
            <person name="Yamagishi T."/>
            <person name="Van de Peer Y."/>
            <person name="Wincker P."/>
        </authorList>
    </citation>
    <scope>NUCLEOTIDE SEQUENCE [LARGE SCALE GENOMIC DNA]</scope>
    <source>
        <strain evidence="4">Ec32 / CCAP1310/4</strain>
    </source>
</reference>
<dbReference type="CDD" id="cd00067">
    <property type="entry name" value="GAL4"/>
    <property type="match status" value="1"/>
</dbReference>
<feature type="domain" description="Zn(2)-C6 fungal-type" evidence="2">
    <location>
        <begin position="43"/>
        <end position="72"/>
    </location>
</feature>
<feature type="compositionally biased region" description="Gly residues" evidence="1">
    <location>
        <begin position="860"/>
        <end position="879"/>
    </location>
</feature>
<feature type="compositionally biased region" description="Gly residues" evidence="1">
    <location>
        <begin position="360"/>
        <end position="369"/>
    </location>
</feature>
<accession>D8LS52</accession>
<evidence type="ECO:0000313" key="4">
    <source>
        <dbReference type="Proteomes" id="UP000002630"/>
    </source>
</evidence>
<feature type="compositionally biased region" description="Low complexity" evidence="1">
    <location>
        <begin position="102"/>
        <end position="123"/>
    </location>
</feature>
<organism evidence="3 4">
    <name type="scientific">Ectocarpus siliculosus</name>
    <name type="common">Brown alga</name>
    <name type="synonym">Conferva siliculosa</name>
    <dbReference type="NCBI Taxonomy" id="2880"/>
    <lineage>
        <taxon>Eukaryota</taxon>
        <taxon>Sar</taxon>
        <taxon>Stramenopiles</taxon>
        <taxon>Ochrophyta</taxon>
        <taxon>PX clade</taxon>
        <taxon>Phaeophyceae</taxon>
        <taxon>Ectocarpales</taxon>
        <taxon>Ectocarpaceae</taxon>
        <taxon>Ectocarpus</taxon>
    </lineage>
</organism>
<feature type="region of interest" description="Disordered" evidence="1">
    <location>
        <begin position="94"/>
        <end position="141"/>
    </location>
</feature>
<gene>
    <name evidence="3" type="ORF">Esi_0070_0031</name>
</gene>
<feature type="compositionally biased region" description="Low complexity" evidence="1">
    <location>
        <begin position="695"/>
        <end position="708"/>
    </location>
</feature>
<evidence type="ECO:0000256" key="1">
    <source>
        <dbReference type="SAM" id="MobiDB-lite"/>
    </source>
</evidence>
<feature type="compositionally biased region" description="Gly residues" evidence="1">
    <location>
        <begin position="793"/>
        <end position="811"/>
    </location>
</feature>
<protein>
    <recommendedName>
        <fullName evidence="2">Zn(2)-C6 fungal-type domain-containing protein</fullName>
    </recommendedName>
</protein>
<feature type="compositionally biased region" description="Gly residues" evidence="1">
    <location>
        <begin position="609"/>
        <end position="626"/>
    </location>
</feature>
<dbReference type="Proteomes" id="UP000002630">
    <property type="component" value="Linkage Group LG26"/>
</dbReference>
<dbReference type="Pfam" id="PF00172">
    <property type="entry name" value="Zn_clus"/>
    <property type="match status" value="1"/>
</dbReference>